<protein>
    <recommendedName>
        <fullName evidence="10">Cytochrome P450</fullName>
    </recommendedName>
</protein>
<name>A0ABR3WJI2_9PEZI</name>
<organism evidence="8 9">
    <name type="scientific">Diaporthe australafricana</name>
    <dbReference type="NCBI Taxonomy" id="127596"/>
    <lineage>
        <taxon>Eukaryota</taxon>
        <taxon>Fungi</taxon>
        <taxon>Dikarya</taxon>
        <taxon>Ascomycota</taxon>
        <taxon>Pezizomycotina</taxon>
        <taxon>Sordariomycetes</taxon>
        <taxon>Sordariomycetidae</taxon>
        <taxon>Diaporthales</taxon>
        <taxon>Diaporthaceae</taxon>
        <taxon>Diaporthe</taxon>
    </lineage>
</organism>
<dbReference type="InterPro" id="IPR001128">
    <property type="entry name" value="Cyt_P450"/>
</dbReference>
<comment type="caution">
    <text evidence="8">The sequence shown here is derived from an EMBL/GenBank/DDBJ whole genome shotgun (WGS) entry which is preliminary data.</text>
</comment>
<dbReference type="InterPro" id="IPR002403">
    <property type="entry name" value="Cyt_P450_E_grp-IV"/>
</dbReference>
<comment type="subcellular location">
    <subcellularLocation>
        <location evidence="2">Membrane</location>
        <topology evidence="2">Single-pass membrane protein</topology>
    </subcellularLocation>
</comment>
<comment type="cofactor">
    <cofactor evidence="1">
        <name>heme</name>
        <dbReference type="ChEBI" id="CHEBI:30413"/>
    </cofactor>
</comment>
<evidence type="ECO:0000256" key="3">
    <source>
        <dbReference type="ARBA" id="ARBA00010617"/>
    </source>
</evidence>
<keyword evidence="7" id="KW-0503">Monooxygenase</keyword>
<sequence length="522" mass="59138">MTQMRSPSWQDICTWTVSSLLVWLLIDCILTRRAVSKLPRIPLVGNAWPLSPRIVFNSAFAWDAAALLQKGYCRFKTRAFQLVLNDKSVIVLPHSTLEELATIPSTVASPHAGLESDLLGPYTGLDHVLESRLHHSIIQRKLTPRLGLITPGLEKELCGAVNDYLPNSEDWVQFEPYQAFAKVSARFSAQAVAGPAFAHNEEWLKLEVEYVESPVFQTIVILRILSPWMRPVASLLLPSFWHCRGYLRKANRLLGPKIQELLAENDDGRFVPQDNEEQHVNVLSWLVDSSRGKDRNPGTLAHVMVILALASVHTVLLRIVNVLYDLTAHPELLSELRAEIDDVATHWRDAPYDRLHKLDSVLIESQRMSPPTVTGLKRLFHADYTFQNGLHIPKGAYVCMPIYAIENDPEHMANPEVFDGLRQYKLSEKEKSTKQEGKRKALDFTSPSPTVLNFGYGRSACPGRFFAGLELKMIFVKLLCEYEFRFLPGAGRPANLTAHEFLFTWPWTKMLVRRRQGGVSPF</sequence>
<dbReference type="EMBL" id="JAWRVE010000075">
    <property type="protein sequence ID" value="KAL1863007.1"/>
    <property type="molecule type" value="Genomic_DNA"/>
</dbReference>
<evidence type="ECO:0008006" key="10">
    <source>
        <dbReference type="Google" id="ProtNLM"/>
    </source>
</evidence>
<dbReference type="CDD" id="cd11041">
    <property type="entry name" value="CYP503A1-like"/>
    <property type="match status" value="1"/>
</dbReference>
<evidence type="ECO:0000256" key="2">
    <source>
        <dbReference type="ARBA" id="ARBA00004167"/>
    </source>
</evidence>
<dbReference type="PANTHER" id="PTHR46206">
    <property type="entry name" value="CYTOCHROME P450"/>
    <property type="match status" value="1"/>
</dbReference>
<proteinExistence type="inferred from homology"/>
<evidence type="ECO:0000256" key="1">
    <source>
        <dbReference type="ARBA" id="ARBA00001971"/>
    </source>
</evidence>
<gene>
    <name evidence="8" type="ORF">Daus18300_008163</name>
</gene>
<evidence type="ECO:0000256" key="6">
    <source>
        <dbReference type="ARBA" id="ARBA00023004"/>
    </source>
</evidence>
<evidence type="ECO:0000256" key="7">
    <source>
        <dbReference type="ARBA" id="ARBA00023033"/>
    </source>
</evidence>
<keyword evidence="5" id="KW-0560">Oxidoreductase</keyword>
<dbReference type="PRINTS" id="PR00465">
    <property type="entry name" value="EP450IV"/>
</dbReference>
<dbReference type="SUPFAM" id="SSF48264">
    <property type="entry name" value="Cytochrome P450"/>
    <property type="match status" value="1"/>
</dbReference>
<reference evidence="8 9" key="1">
    <citation type="journal article" date="2024" name="IMA Fungus">
        <title>IMA Genome - F19 : A genome assembly and annotation guide to empower mycologists, including annotated draft genome sequences of Ceratocystis pirilliformis, Diaporthe australafricana, Fusarium ophioides, Paecilomyces lecythidis, and Sporothrix stenoceras.</title>
        <authorList>
            <person name="Aylward J."/>
            <person name="Wilson A.M."/>
            <person name="Visagie C.M."/>
            <person name="Spraker J."/>
            <person name="Barnes I."/>
            <person name="Buitendag C."/>
            <person name="Ceriani C."/>
            <person name="Del Mar Angel L."/>
            <person name="du Plessis D."/>
            <person name="Fuchs T."/>
            <person name="Gasser K."/>
            <person name="Kramer D."/>
            <person name="Li W."/>
            <person name="Munsamy K."/>
            <person name="Piso A."/>
            <person name="Price J.L."/>
            <person name="Sonnekus B."/>
            <person name="Thomas C."/>
            <person name="van der Nest A."/>
            <person name="van Dijk A."/>
            <person name="van Heerden A."/>
            <person name="van Vuuren N."/>
            <person name="Yilmaz N."/>
            <person name="Duong T.A."/>
            <person name="van der Merwe N.A."/>
            <person name="Wingfield M.J."/>
            <person name="Wingfield B.D."/>
        </authorList>
    </citation>
    <scope>NUCLEOTIDE SEQUENCE [LARGE SCALE GENOMIC DNA]</scope>
    <source>
        <strain evidence="8 9">CMW 18300</strain>
    </source>
</reference>
<evidence type="ECO:0000313" key="8">
    <source>
        <dbReference type="EMBL" id="KAL1863007.1"/>
    </source>
</evidence>
<dbReference type="InterPro" id="IPR036396">
    <property type="entry name" value="Cyt_P450_sf"/>
</dbReference>
<keyword evidence="9" id="KW-1185">Reference proteome</keyword>
<dbReference type="Proteomes" id="UP001583177">
    <property type="component" value="Unassembled WGS sequence"/>
</dbReference>
<evidence type="ECO:0000256" key="4">
    <source>
        <dbReference type="ARBA" id="ARBA00022723"/>
    </source>
</evidence>
<dbReference type="Pfam" id="PF00067">
    <property type="entry name" value="p450"/>
    <property type="match status" value="1"/>
</dbReference>
<comment type="similarity">
    <text evidence="3">Belongs to the cytochrome P450 family.</text>
</comment>
<dbReference type="PANTHER" id="PTHR46206:SF6">
    <property type="entry name" value="CYTOCHROME P450 MONOOXYGENASE AN1598-RELATED"/>
    <property type="match status" value="1"/>
</dbReference>
<accession>A0ABR3WJI2</accession>
<keyword evidence="4" id="KW-0479">Metal-binding</keyword>
<keyword evidence="6" id="KW-0408">Iron</keyword>
<evidence type="ECO:0000256" key="5">
    <source>
        <dbReference type="ARBA" id="ARBA00023002"/>
    </source>
</evidence>
<dbReference type="Gene3D" id="1.10.630.10">
    <property type="entry name" value="Cytochrome P450"/>
    <property type="match status" value="1"/>
</dbReference>
<evidence type="ECO:0000313" key="9">
    <source>
        <dbReference type="Proteomes" id="UP001583177"/>
    </source>
</evidence>